<keyword evidence="2" id="KW-1185">Reference proteome</keyword>
<organism evidence="1 2">
    <name type="scientific">Pandoraea captiosa</name>
    <dbReference type="NCBI Taxonomy" id="2508302"/>
    <lineage>
        <taxon>Bacteria</taxon>
        <taxon>Pseudomonadati</taxon>
        <taxon>Pseudomonadota</taxon>
        <taxon>Betaproteobacteria</taxon>
        <taxon>Burkholderiales</taxon>
        <taxon>Burkholderiaceae</taxon>
        <taxon>Pandoraea</taxon>
    </lineage>
</organism>
<dbReference type="CDD" id="cd00093">
    <property type="entry name" value="HTH_XRE"/>
    <property type="match status" value="1"/>
</dbReference>
<protein>
    <submittedName>
        <fullName evidence="1">Transcriptional regulator</fullName>
    </submittedName>
</protein>
<dbReference type="AlphaFoldDB" id="A0A5E5AUT4"/>
<sequence>MSKTTPKTQQEFLRDAMDRLGMTREEFAERIGTKKRGLDNWLLPSDSKEYRSMPDMAWKFIREILDNHKKKPLDYTH</sequence>
<dbReference type="RefSeq" id="WP_246190431.1">
    <property type="nucleotide sequence ID" value="NZ_CABPSQ010000018.1"/>
</dbReference>
<dbReference type="EMBL" id="CABPSQ010000018">
    <property type="protein sequence ID" value="VVE75890.1"/>
    <property type="molecule type" value="Genomic_DNA"/>
</dbReference>
<evidence type="ECO:0000313" key="1">
    <source>
        <dbReference type="EMBL" id="VVE75890.1"/>
    </source>
</evidence>
<name>A0A5E5AUT4_9BURK</name>
<proteinExistence type="predicted"/>
<gene>
    <name evidence="1" type="ORF">PCA31118_05086</name>
</gene>
<accession>A0A5E5AUT4</accession>
<evidence type="ECO:0000313" key="2">
    <source>
        <dbReference type="Proteomes" id="UP000414136"/>
    </source>
</evidence>
<dbReference type="Proteomes" id="UP000414136">
    <property type="component" value="Unassembled WGS sequence"/>
</dbReference>
<reference evidence="1 2" key="1">
    <citation type="submission" date="2019-08" db="EMBL/GenBank/DDBJ databases">
        <authorList>
            <person name="Peeters C."/>
        </authorList>
    </citation>
    <scope>NUCLEOTIDE SEQUENCE [LARGE SCALE GENOMIC DNA]</scope>
    <source>
        <strain evidence="1 2">LMG 31118</strain>
    </source>
</reference>
<dbReference type="InterPro" id="IPR001387">
    <property type="entry name" value="Cro/C1-type_HTH"/>
</dbReference>